<dbReference type="PATRIC" id="fig|516051.4.peg.1135"/>
<sequence>MRQISFFAVLFFFFGALNAQDQQSVNVGDELIITSPISHNYKYIDVPRKNFIIKRGGIANLKSLENRKAIVKDISTEGDEVVVTLVPANGGKFFNVYRELKADLADALDNGELQKVEG</sequence>
<dbReference type="AlphaFoldDB" id="A0A0D5YR57"/>
<dbReference type="EMBL" id="CP011071">
    <property type="protein sequence ID" value="AKA34742.1"/>
    <property type="molecule type" value="Genomic_DNA"/>
</dbReference>
<evidence type="ECO:0000256" key="1">
    <source>
        <dbReference type="SAM" id="SignalP"/>
    </source>
</evidence>
<gene>
    <name evidence="2" type="ORF">VC82_1098</name>
</gene>
<evidence type="ECO:0000313" key="3">
    <source>
        <dbReference type="Proteomes" id="UP000032726"/>
    </source>
</evidence>
<dbReference type="HOGENOM" id="CLU_165970_0_0_10"/>
<keyword evidence="3" id="KW-1185">Reference proteome</keyword>
<dbReference type="Proteomes" id="UP000032726">
    <property type="component" value="Chromosome"/>
</dbReference>
<dbReference type="RefSeq" id="WP_045801465.1">
    <property type="nucleotide sequence ID" value="NZ_CP011071.1"/>
</dbReference>
<protein>
    <recommendedName>
        <fullName evidence="4">Dihydroorotase</fullName>
    </recommendedName>
</protein>
<name>A0A0D5YR57_9FLAO</name>
<proteinExistence type="predicted"/>
<feature type="chain" id="PRO_5002300063" description="Dihydroorotase" evidence="1">
    <location>
        <begin position="20"/>
        <end position="118"/>
    </location>
</feature>
<dbReference type="KEGG" id="mlt:VC82_1098"/>
<feature type="signal peptide" evidence="1">
    <location>
        <begin position="1"/>
        <end position="19"/>
    </location>
</feature>
<organism evidence="2 3">
    <name type="scientific">Flagellimonas lutaonensis</name>
    <dbReference type="NCBI Taxonomy" id="516051"/>
    <lineage>
        <taxon>Bacteria</taxon>
        <taxon>Pseudomonadati</taxon>
        <taxon>Bacteroidota</taxon>
        <taxon>Flavobacteriia</taxon>
        <taxon>Flavobacteriales</taxon>
        <taxon>Flavobacteriaceae</taxon>
        <taxon>Flagellimonas</taxon>
    </lineage>
</organism>
<evidence type="ECO:0008006" key="4">
    <source>
        <dbReference type="Google" id="ProtNLM"/>
    </source>
</evidence>
<accession>A0A0D5YR57</accession>
<evidence type="ECO:0000313" key="2">
    <source>
        <dbReference type="EMBL" id="AKA34742.1"/>
    </source>
</evidence>
<dbReference type="OrthoDB" id="1446823at2"/>
<reference evidence="2 3" key="1">
    <citation type="submission" date="2015-03" db="EMBL/GenBank/DDBJ databases">
        <title>Complete genome sequence of Muricauda lutaonensis CC-HSB-11T, isolated from a coastal hot spring.</title>
        <authorList>
            <person name="Kim K.M."/>
        </authorList>
    </citation>
    <scope>NUCLEOTIDE SEQUENCE [LARGE SCALE GENOMIC DNA]</scope>
    <source>
        <strain evidence="2 3">CC-HSB-11</strain>
    </source>
</reference>
<keyword evidence="1" id="KW-0732">Signal</keyword>
<dbReference type="STRING" id="516051.VC82_1098"/>